<dbReference type="Gene3D" id="1.20.900.10">
    <property type="entry name" value="Dbl homology (DH) domain"/>
    <property type="match status" value="1"/>
</dbReference>
<dbReference type="SUPFAM" id="SSF48065">
    <property type="entry name" value="DBL homology domain (DH-domain)"/>
    <property type="match status" value="1"/>
</dbReference>
<dbReference type="SMART" id="SM00325">
    <property type="entry name" value="RhoGEF"/>
    <property type="match status" value="1"/>
</dbReference>
<dbReference type="InterPro" id="IPR000219">
    <property type="entry name" value="DH_dom"/>
</dbReference>
<evidence type="ECO:0000256" key="2">
    <source>
        <dbReference type="SAM" id="MobiDB-lite"/>
    </source>
</evidence>
<dbReference type="PANTHER" id="PTHR12673">
    <property type="entry name" value="FACIOGENITAL DYSPLASIA PROTEIN"/>
    <property type="match status" value="1"/>
</dbReference>
<dbReference type="Pfam" id="PF00621">
    <property type="entry name" value="RhoGEF"/>
    <property type="match status" value="1"/>
</dbReference>
<feature type="transmembrane region" description="Helical" evidence="3">
    <location>
        <begin position="1283"/>
        <end position="1304"/>
    </location>
</feature>
<protein>
    <recommendedName>
        <fullName evidence="4">DH domain-containing protein</fullName>
    </recommendedName>
</protein>
<feature type="compositionally biased region" description="Polar residues" evidence="2">
    <location>
        <begin position="212"/>
        <end position="227"/>
    </location>
</feature>
<dbReference type="PROSITE" id="PS50010">
    <property type="entry name" value="DH_2"/>
    <property type="match status" value="1"/>
</dbReference>
<dbReference type="InterPro" id="IPR051092">
    <property type="entry name" value="FYVE_RhoGEF_PH"/>
</dbReference>
<feature type="transmembrane region" description="Helical" evidence="3">
    <location>
        <begin position="662"/>
        <end position="684"/>
    </location>
</feature>
<feature type="compositionally biased region" description="Low complexity" evidence="2">
    <location>
        <begin position="228"/>
        <end position="239"/>
    </location>
</feature>
<evidence type="ECO:0000259" key="4">
    <source>
        <dbReference type="PROSITE" id="PS50010"/>
    </source>
</evidence>
<feature type="transmembrane region" description="Helical" evidence="3">
    <location>
        <begin position="1324"/>
        <end position="1344"/>
    </location>
</feature>
<keyword evidence="3" id="KW-1133">Transmembrane helix</keyword>
<feature type="transmembrane region" description="Helical" evidence="3">
    <location>
        <begin position="1207"/>
        <end position="1235"/>
    </location>
</feature>
<feature type="transmembrane region" description="Helical" evidence="3">
    <location>
        <begin position="696"/>
        <end position="717"/>
    </location>
</feature>
<name>A0AB34IW65_PRYPA</name>
<feature type="transmembrane region" description="Helical" evidence="3">
    <location>
        <begin position="1241"/>
        <end position="1263"/>
    </location>
</feature>
<organism evidence="5 6">
    <name type="scientific">Prymnesium parvum</name>
    <name type="common">Toxic golden alga</name>
    <dbReference type="NCBI Taxonomy" id="97485"/>
    <lineage>
        <taxon>Eukaryota</taxon>
        <taxon>Haptista</taxon>
        <taxon>Haptophyta</taxon>
        <taxon>Prymnesiophyceae</taxon>
        <taxon>Prymnesiales</taxon>
        <taxon>Prymnesiaceae</taxon>
        <taxon>Prymnesium</taxon>
    </lineage>
</organism>
<keyword evidence="3" id="KW-0472">Membrane</keyword>
<feature type="compositionally biased region" description="Basic residues" evidence="2">
    <location>
        <begin position="380"/>
        <end position="391"/>
    </location>
</feature>
<dbReference type="InterPro" id="IPR035899">
    <property type="entry name" value="DBL_dom_sf"/>
</dbReference>
<evidence type="ECO:0000256" key="1">
    <source>
        <dbReference type="SAM" id="Coils"/>
    </source>
</evidence>
<reference evidence="5 6" key="1">
    <citation type="journal article" date="2024" name="Science">
        <title>Giant polyketide synthase enzymes in the biosynthesis of giant marine polyether toxins.</title>
        <authorList>
            <person name="Fallon T.R."/>
            <person name="Shende V.V."/>
            <person name="Wierzbicki I.H."/>
            <person name="Pendleton A.L."/>
            <person name="Watervoot N.F."/>
            <person name="Auber R.P."/>
            <person name="Gonzalez D.J."/>
            <person name="Wisecaver J.H."/>
            <person name="Moore B.S."/>
        </authorList>
    </citation>
    <scope>NUCLEOTIDE SEQUENCE [LARGE SCALE GENOMIC DNA]</scope>
    <source>
        <strain evidence="5 6">12B1</strain>
    </source>
</reference>
<feature type="region of interest" description="Disordered" evidence="2">
    <location>
        <begin position="375"/>
        <end position="400"/>
    </location>
</feature>
<feature type="region of interest" description="Disordered" evidence="2">
    <location>
        <begin position="210"/>
        <end position="239"/>
    </location>
</feature>
<accession>A0AB34IW65</accession>
<keyword evidence="1" id="KW-0175">Coiled coil</keyword>
<dbReference type="CDD" id="cd00160">
    <property type="entry name" value="RhoGEF"/>
    <property type="match status" value="1"/>
</dbReference>
<sequence>MAASSEVANLCEEVKLTEASYVEDLRAVLLVYVRPARKLDILSQKEKEEIFSNLEELLLPAEALLEKLSREGEPVATLAEAFIAVAPFFIVYSNYCNNYTLALKTVRRCREAGAFEEFLNSQSSRKESKGLTLESFLIKPVQRLTKYPLFFQSLLKAVPPEHPARARLEAADELVRQVSKSVDESMNQAATGGPSCRMPFPTFSLDRGYSHRPTSQARANPRLFQSTPHAAAAPSRRPPRRAGALLQLLKQLRPEFMQLLAPHRQLVGRHNCTFVCENKAWAHAALFVLTDLLLVCKRKGAVGESETSLRPKVLLRLDDLLVGDEAMEDSWSILSVPSTAHHLALACDTGGSNENFRVECASAEKLRALQEDLEGEAQRHMRRRSALRQRQARPAPIGSPPTAPPFHLAASAGCARCAARGGVGRELLGCGRADRHARQAARRHQAQPLQLAALPSSRSIPAHPLFLLRPPPPFLLLLQAPHPFTFCPEPHQPPPFAAQPHSLLACASFKPSHAPLLSTASFKPSHSSSFRPCAIGKHASAGSSKLDLPRAASERPERKPSVQLRLTASDRPPHRGSCEASAAAAAPLSSPAAKAFHLALSRHLRGVQRGLLALAAVSAAVEASYAAQRLASPAGWRGGMPCTFQSASRQGELMRGVDVTRLVVDLLLLLPLLAVLLAFARKAFSGGLLFTSGLPYRLLAIAWVWRVLLVVIFYGAVNVGQLVRHDLAARTSCEVALSLVFFPAAAGVRGDDAHSRLRNASARYFANAANHIAPQHPQLELWFASLRTEQAEAYVDDAEGCAAAEDAVAGGALSPPSHLPSRRQAAEIVSSGRADEAWPLTLVVEQLQNILAGLTVGERACSPLDAPRLPPLGQPANASRVCDLLSTAPTLESVPSALLPYLGARWKKMAGEGANASAAFRATRAKLSQLRQPFDREAACLLLLDGVDPTTGYPSLQSSLCPQAVEEPHGGTSRERERDLAAQNLAAALSLSSTYGGALPARFAPLLGAAGRAVDGGFFSEWREGESEARAWAGGEAAAMGLHAAAAAASLRASAEAEAAAAERLLAAEQRALTRAEVEAVRNASSGDASGGRLQANRSIAALDEEGARAREQLLLRGGGGQQRLVELQARLADAAAYRALGEAAERIAAAAAAARAAARREIVLRCAQTGLEAAAFGLSASFGVVYGVLGYKLLAQQFERGRDQAVLHAYSSLLAVVFASAMGVPLLLLLAILFQLLSSYTFALSVFGMAVALVGFLIMSFARLNHFTWRGADCSLSNPHSVTLVGVLFHCVGVAGVLVSIVLEGCVGQLNQEVDLTPLYVVKLLTAAMLNVCVTEIIAVATATRVSAYFFRRLKNVVFIDGSATELGNENADAEVAIHSHGSVRALLVARPSLQPAVSHLWKLSTMVFGPAEHQVVPVEVFTQHQPFNSCKV</sequence>
<feature type="coiled-coil region" evidence="1">
    <location>
        <begin position="1052"/>
        <end position="1079"/>
    </location>
</feature>
<evidence type="ECO:0000313" key="5">
    <source>
        <dbReference type="EMBL" id="KAL1507273.1"/>
    </source>
</evidence>
<feature type="domain" description="DH" evidence="4">
    <location>
        <begin position="6"/>
        <end position="185"/>
    </location>
</feature>
<evidence type="ECO:0000256" key="3">
    <source>
        <dbReference type="SAM" id="Phobius"/>
    </source>
</evidence>
<dbReference type="GO" id="GO:0005085">
    <property type="term" value="F:guanyl-nucleotide exchange factor activity"/>
    <property type="evidence" value="ECO:0007669"/>
    <property type="project" value="InterPro"/>
</dbReference>
<dbReference type="Proteomes" id="UP001515480">
    <property type="component" value="Unassembled WGS sequence"/>
</dbReference>
<dbReference type="EMBL" id="JBGBPQ010000018">
    <property type="protein sequence ID" value="KAL1507273.1"/>
    <property type="molecule type" value="Genomic_DNA"/>
</dbReference>
<dbReference type="GO" id="GO:0005737">
    <property type="term" value="C:cytoplasm"/>
    <property type="evidence" value="ECO:0007669"/>
    <property type="project" value="TreeGrafter"/>
</dbReference>
<keyword evidence="3" id="KW-0812">Transmembrane</keyword>
<gene>
    <name evidence="5" type="ORF">AB1Y20_008121</name>
</gene>
<feature type="region of interest" description="Disordered" evidence="2">
    <location>
        <begin position="539"/>
        <end position="580"/>
    </location>
</feature>
<comment type="caution">
    <text evidence="5">The sequence shown here is derived from an EMBL/GenBank/DDBJ whole genome shotgun (WGS) entry which is preliminary data.</text>
</comment>
<proteinExistence type="predicted"/>
<dbReference type="PANTHER" id="PTHR12673:SF159">
    <property type="entry name" value="LD03170P"/>
    <property type="match status" value="1"/>
</dbReference>
<feature type="transmembrane region" description="Helical" evidence="3">
    <location>
        <begin position="1174"/>
        <end position="1195"/>
    </location>
</feature>
<keyword evidence="6" id="KW-1185">Reference proteome</keyword>
<evidence type="ECO:0000313" key="6">
    <source>
        <dbReference type="Proteomes" id="UP001515480"/>
    </source>
</evidence>